<dbReference type="Pfam" id="PF05938">
    <property type="entry name" value="Self-incomp_S1"/>
    <property type="match status" value="1"/>
</dbReference>
<dbReference type="AlphaFoldDB" id="A0AAV2H022"/>
<dbReference type="InterPro" id="IPR010264">
    <property type="entry name" value="Self-incomp_S1"/>
</dbReference>
<keyword evidence="8" id="KW-1185">Reference proteome</keyword>
<protein>
    <recommendedName>
        <fullName evidence="6">S-protein homolog</fullName>
    </recommendedName>
</protein>
<evidence type="ECO:0000313" key="7">
    <source>
        <dbReference type="EMBL" id="CAL1414920.1"/>
    </source>
</evidence>
<comment type="similarity">
    <text evidence="2 6">Belongs to the plant self-incompatibility (S1) protein family.</text>
</comment>
<evidence type="ECO:0000256" key="1">
    <source>
        <dbReference type="ARBA" id="ARBA00004613"/>
    </source>
</evidence>
<dbReference type="PANTHER" id="PTHR31232">
    <property type="match status" value="1"/>
</dbReference>
<reference evidence="7 8" key="1">
    <citation type="submission" date="2024-04" db="EMBL/GenBank/DDBJ databases">
        <authorList>
            <person name="Fracassetti M."/>
        </authorList>
    </citation>
    <scope>NUCLEOTIDE SEQUENCE [LARGE SCALE GENOMIC DNA]</scope>
</reference>
<comment type="subcellular location">
    <subcellularLocation>
        <location evidence="1 6">Secreted</location>
    </subcellularLocation>
</comment>
<accession>A0AAV2H022</accession>
<evidence type="ECO:0000256" key="4">
    <source>
        <dbReference type="ARBA" id="ARBA00022525"/>
    </source>
</evidence>
<organism evidence="7 8">
    <name type="scientific">Linum trigynum</name>
    <dbReference type="NCBI Taxonomy" id="586398"/>
    <lineage>
        <taxon>Eukaryota</taxon>
        <taxon>Viridiplantae</taxon>
        <taxon>Streptophyta</taxon>
        <taxon>Embryophyta</taxon>
        <taxon>Tracheophyta</taxon>
        <taxon>Spermatophyta</taxon>
        <taxon>Magnoliopsida</taxon>
        <taxon>eudicotyledons</taxon>
        <taxon>Gunneridae</taxon>
        <taxon>Pentapetalae</taxon>
        <taxon>rosids</taxon>
        <taxon>fabids</taxon>
        <taxon>Malpighiales</taxon>
        <taxon>Linaceae</taxon>
        <taxon>Linum</taxon>
    </lineage>
</organism>
<sequence length="142" mass="15720">MTCLVAITIIHRAIFAAVVLQATILKLHHHFTAARYHEATIHVTNRMSGNMALIVHCRSKDDDLGARAVEAGASFGFSFGQNVVGDGTVFWCKAAFRDRRLSFTAFDEDDHITYVKEFEVSDGGVDGDDTYSGNRLHICGWN</sequence>
<keyword evidence="3 6" id="KW-0713">Self-incompatibility</keyword>
<dbReference type="PANTHER" id="PTHR31232:SF18">
    <property type="entry name" value="S-PROTEIN HOMOLOG"/>
    <property type="match status" value="1"/>
</dbReference>
<dbReference type="GO" id="GO:0060320">
    <property type="term" value="P:rejection of self pollen"/>
    <property type="evidence" value="ECO:0007669"/>
    <property type="project" value="UniProtKB-KW"/>
</dbReference>
<keyword evidence="5" id="KW-0732">Signal</keyword>
<dbReference type="GO" id="GO:0005576">
    <property type="term" value="C:extracellular region"/>
    <property type="evidence" value="ECO:0007669"/>
    <property type="project" value="UniProtKB-SubCell"/>
</dbReference>
<evidence type="ECO:0000313" key="8">
    <source>
        <dbReference type="Proteomes" id="UP001497516"/>
    </source>
</evidence>
<keyword evidence="4 6" id="KW-0964">Secreted</keyword>
<evidence type="ECO:0000256" key="5">
    <source>
        <dbReference type="ARBA" id="ARBA00022729"/>
    </source>
</evidence>
<name>A0AAV2H022_9ROSI</name>
<proteinExistence type="inferred from homology"/>
<dbReference type="EMBL" id="OZ034822">
    <property type="protein sequence ID" value="CAL1414920.1"/>
    <property type="molecule type" value="Genomic_DNA"/>
</dbReference>
<gene>
    <name evidence="7" type="ORF">LTRI10_LOCUS54052</name>
</gene>
<evidence type="ECO:0000256" key="3">
    <source>
        <dbReference type="ARBA" id="ARBA00022471"/>
    </source>
</evidence>
<dbReference type="Proteomes" id="UP001497516">
    <property type="component" value="Chromosome 9"/>
</dbReference>
<evidence type="ECO:0000256" key="6">
    <source>
        <dbReference type="RuleBase" id="RU367044"/>
    </source>
</evidence>
<evidence type="ECO:0000256" key="2">
    <source>
        <dbReference type="ARBA" id="ARBA00005581"/>
    </source>
</evidence>